<evidence type="ECO:0000256" key="2">
    <source>
        <dbReference type="ARBA" id="ARBA00005466"/>
    </source>
</evidence>
<evidence type="ECO:0000259" key="8">
    <source>
        <dbReference type="PROSITE" id="PS51387"/>
    </source>
</evidence>
<gene>
    <name evidence="9" type="primary">CBDAS</name>
    <name evidence="9" type="ORF">AXF42_Ash015534</name>
</gene>
<comment type="cofactor">
    <cofactor evidence="1">
        <name>FAD</name>
        <dbReference type="ChEBI" id="CHEBI:57692"/>
    </cofactor>
</comment>
<dbReference type="InterPro" id="IPR016167">
    <property type="entry name" value="FAD-bd_PCMH_sub1"/>
</dbReference>
<dbReference type="PANTHER" id="PTHR32448">
    <property type="entry name" value="OS08G0158400 PROTEIN"/>
    <property type="match status" value="1"/>
</dbReference>
<keyword evidence="5" id="KW-0274">FAD</keyword>
<keyword evidence="6" id="KW-0325">Glycoprotein</keyword>
<dbReference type="GO" id="GO:0071949">
    <property type="term" value="F:FAD binding"/>
    <property type="evidence" value="ECO:0007669"/>
    <property type="project" value="InterPro"/>
</dbReference>
<dbReference type="Proteomes" id="UP000236161">
    <property type="component" value="Unassembled WGS sequence"/>
</dbReference>
<dbReference type="SUPFAM" id="SSF56176">
    <property type="entry name" value="FAD-binding/transporter-associated domain-like"/>
    <property type="match status" value="1"/>
</dbReference>
<dbReference type="OrthoDB" id="407275at2759"/>
<reference evidence="9 10" key="1">
    <citation type="journal article" date="2017" name="Nature">
        <title>The Apostasia genome and the evolution of orchids.</title>
        <authorList>
            <person name="Zhang G.Q."/>
            <person name="Liu K.W."/>
            <person name="Li Z."/>
            <person name="Lohaus R."/>
            <person name="Hsiao Y.Y."/>
            <person name="Niu S.C."/>
            <person name="Wang J.Y."/>
            <person name="Lin Y.C."/>
            <person name="Xu Q."/>
            <person name="Chen L.J."/>
            <person name="Yoshida K."/>
            <person name="Fujiwara S."/>
            <person name="Wang Z.W."/>
            <person name="Zhang Y.Q."/>
            <person name="Mitsuda N."/>
            <person name="Wang M."/>
            <person name="Liu G.H."/>
            <person name="Pecoraro L."/>
            <person name="Huang H.X."/>
            <person name="Xiao X.J."/>
            <person name="Lin M."/>
            <person name="Wu X.Y."/>
            <person name="Wu W.L."/>
            <person name="Chen Y.Y."/>
            <person name="Chang S.B."/>
            <person name="Sakamoto S."/>
            <person name="Ohme-Takagi M."/>
            <person name="Yagi M."/>
            <person name="Zeng S.J."/>
            <person name="Shen C.Y."/>
            <person name="Yeh C.M."/>
            <person name="Luo Y.B."/>
            <person name="Tsai W.C."/>
            <person name="Van de Peer Y."/>
            <person name="Liu Z.J."/>
        </authorList>
    </citation>
    <scope>NUCLEOTIDE SEQUENCE [LARGE SCALE GENOMIC DNA]</scope>
    <source>
        <strain evidence="10">cv. Shenzhen</strain>
        <tissue evidence="9">Stem</tissue>
    </source>
</reference>
<evidence type="ECO:0000256" key="5">
    <source>
        <dbReference type="ARBA" id="ARBA00022827"/>
    </source>
</evidence>
<evidence type="ECO:0000256" key="7">
    <source>
        <dbReference type="SAM" id="SignalP"/>
    </source>
</evidence>
<dbReference type="AlphaFoldDB" id="A0A2I0AKG5"/>
<accession>A0A2I0AKG5</accession>
<dbReference type="Pfam" id="PF01565">
    <property type="entry name" value="FAD_binding_4"/>
    <property type="match status" value="1"/>
</dbReference>
<feature type="chain" id="PRO_5014181959" evidence="7">
    <location>
        <begin position="27"/>
        <end position="542"/>
    </location>
</feature>
<evidence type="ECO:0000313" key="10">
    <source>
        <dbReference type="Proteomes" id="UP000236161"/>
    </source>
</evidence>
<feature type="domain" description="FAD-binding PCMH-type" evidence="8">
    <location>
        <begin position="79"/>
        <end position="255"/>
    </location>
</feature>
<keyword evidence="4 7" id="KW-0732">Signal</keyword>
<dbReference type="Pfam" id="PF08031">
    <property type="entry name" value="BBE"/>
    <property type="match status" value="1"/>
</dbReference>
<name>A0A2I0AKG5_9ASPA</name>
<protein>
    <submittedName>
        <fullName evidence="9">Cannabidiolic acid synthase</fullName>
        <ecNumber evidence="9">1.1.2.4</ecNumber>
    </submittedName>
</protein>
<dbReference type="STRING" id="1088818.A0A2I0AKG5"/>
<dbReference type="InterPro" id="IPR016166">
    <property type="entry name" value="FAD-bd_PCMH"/>
</dbReference>
<dbReference type="GO" id="GO:0004458">
    <property type="term" value="F:D-lactate dehydrogenase (cytochrome) activity"/>
    <property type="evidence" value="ECO:0007669"/>
    <property type="project" value="UniProtKB-EC"/>
</dbReference>
<organism evidence="9 10">
    <name type="scientific">Apostasia shenzhenica</name>
    <dbReference type="NCBI Taxonomy" id="1088818"/>
    <lineage>
        <taxon>Eukaryota</taxon>
        <taxon>Viridiplantae</taxon>
        <taxon>Streptophyta</taxon>
        <taxon>Embryophyta</taxon>
        <taxon>Tracheophyta</taxon>
        <taxon>Spermatophyta</taxon>
        <taxon>Magnoliopsida</taxon>
        <taxon>Liliopsida</taxon>
        <taxon>Asparagales</taxon>
        <taxon>Orchidaceae</taxon>
        <taxon>Apostasioideae</taxon>
        <taxon>Apostasia</taxon>
    </lineage>
</organism>
<evidence type="ECO:0000256" key="3">
    <source>
        <dbReference type="ARBA" id="ARBA00022630"/>
    </source>
</evidence>
<evidence type="ECO:0000256" key="4">
    <source>
        <dbReference type="ARBA" id="ARBA00022729"/>
    </source>
</evidence>
<proteinExistence type="inferred from homology"/>
<feature type="signal peptide" evidence="7">
    <location>
        <begin position="1"/>
        <end position="26"/>
    </location>
</feature>
<dbReference type="Gene3D" id="3.30.465.10">
    <property type="match status" value="1"/>
</dbReference>
<evidence type="ECO:0000256" key="6">
    <source>
        <dbReference type="ARBA" id="ARBA00023180"/>
    </source>
</evidence>
<dbReference type="Gene3D" id="3.40.462.20">
    <property type="match status" value="1"/>
</dbReference>
<dbReference type="EMBL" id="KZ451975">
    <property type="protein sequence ID" value="PKA56049.1"/>
    <property type="molecule type" value="Genomic_DNA"/>
</dbReference>
<keyword evidence="9" id="KW-0560">Oxidoreductase</keyword>
<evidence type="ECO:0000256" key="1">
    <source>
        <dbReference type="ARBA" id="ARBA00001974"/>
    </source>
</evidence>
<keyword evidence="10" id="KW-1185">Reference proteome</keyword>
<evidence type="ECO:0000313" key="9">
    <source>
        <dbReference type="EMBL" id="PKA56049.1"/>
    </source>
</evidence>
<dbReference type="InterPro" id="IPR006094">
    <property type="entry name" value="Oxid_FAD_bind_N"/>
</dbReference>
<dbReference type="Gene3D" id="3.30.43.10">
    <property type="entry name" value="Uridine Diphospho-n-acetylenolpyruvylglucosamine Reductase, domain 2"/>
    <property type="match status" value="1"/>
</dbReference>
<sequence length="542" mass="60646">MINSPNFPTIFLLLLLLLLLLSPSSSHAISQQTAMADQQSFLHCLHNQTIPSNVIFSQENRDYKTLLFSSIQNPRTLISSHKPLLIITPTHESQLHAIVSCSRTLNIPLRIRSGGHDYEGLSYASILTPFFILIDLQMLRSVIIDDTRGEAWVQAGATLGELYYAIAMKSRVLAFPAGTCPTVGVGGHFSGGGLGMMVRAHGLAIDNIIDARIVTANGDILDRGSMGEHLFWAIRGGGGSSFGVVLAYKIKLVEVPPKITVSAKSKTLKEGAIPLLGKWQRIAFNVDKRLNIEGVVFLAHEKDNEKKNTVQVDFNIMFLGEKNELLSVMEASFPELGLEEDDCKEMSWIESVVNFGYFAPNKSLGSLLDRRPATNNTSFKNKSDLVTEPIGEGGWEGICRWLMEEAGEWEFDMIIDPLGGRMDEISASETPYPHRKGSLFDVQYEMTWREEGKEAADKNMEWMRKLYDFMGPYVSRNPRAAYLNYRDLDLGMNEGEGNTSYAVAREWGEKYFKGNFRRLAMVKAEVDPGNFFRHEQSIPLPF</sequence>
<dbReference type="PROSITE" id="PS51387">
    <property type="entry name" value="FAD_PCMH"/>
    <property type="match status" value="1"/>
</dbReference>
<keyword evidence="3" id="KW-0285">Flavoprotein</keyword>
<comment type="similarity">
    <text evidence="2">Belongs to the oxygen-dependent FAD-linked oxidoreductase family.</text>
</comment>
<dbReference type="InterPro" id="IPR012951">
    <property type="entry name" value="BBE"/>
</dbReference>
<dbReference type="InterPro" id="IPR016169">
    <property type="entry name" value="FAD-bd_PCMH_sub2"/>
</dbReference>
<dbReference type="InterPro" id="IPR036318">
    <property type="entry name" value="FAD-bd_PCMH-like_sf"/>
</dbReference>
<dbReference type="EC" id="1.1.2.4" evidence="9"/>